<sequence length="47" mass="5299">MSANQTTKPVPKRKSKRERRMKLAVYIMIIAMVVSTITYGLAVFVGL</sequence>
<dbReference type="EMBL" id="JACOOL010000006">
    <property type="protein sequence ID" value="MBC5637151.1"/>
    <property type="molecule type" value="Genomic_DNA"/>
</dbReference>
<comment type="caution">
    <text evidence="2">The sequence shown here is derived from an EMBL/GenBank/DDBJ whole genome shotgun (WGS) entry which is preliminary data.</text>
</comment>
<gene>
    <name evidence="2" type="primary">prli42</name>
    <name evidence="2" type="ORF">H8S33_10060</name>
</gene>
<dbReference type="Proteomes" id="UP000637359">
    <property type="component" value="Unassembled WGS sequence"/>
</dbReference>
<keyword evidence="1" id="KW-0812">Transmembrane</keyword>
<name>A0A923L667_9BACI</name>
<feature type="transmembrane region" description="Helical" evidence="1">
    <location>
        <begin position="23"/>
        <end position="45"/>
    </location>
</feature>
<reference evidence="2" key="1">
    <citation type="submission" date="2020-08" db="EMBL/GenBank/DDBJ databases">
        <title>Genome public.</title>
        <authorList>
            <person name="Liu C."/>
            <person name="Sun Q."/>
        </authorList>
    </citation>
    <scope>NUCLEOTIDE SEQUENCE</scope>
    <source>
        <strain evidence="2">BX22</strain>
    </source>
</reference>
<evidence type="ECO:0000256" key="1">
    <source>
        <dbReference type="SAM" id="Phobius"/>
    </source>
</evidence>
<organism evidence="2 3">
    <name type="scientific">Ornithinibacillus hominis</name>
    <dbReference type="NCBI Taxonomy" id="2763055"/>
    <lineage>
        <taxon>Bacteria</taxon>
        <taxon>Bacillati</taxon>
        <taxon>Bacillota</taxon>
        <taxon>Bacilli</taxon>
        <taxon>Bacillales</taxon>
        <taxon>Bacillaceae</taxon>
        <taxon>Ornithinibacillus</taxon>
    </lineage>
</organism>
<keyword evidence="3" id="KW-1185">Reference proteome</keyword>
<dbReference type="RefSeq" id="WP_186869858.1">
    <property type="nucleotide sequence ID" value="NZ_JACOOL010000006.1"/>
</dbReference>
<dbReference type="AlphaFoldDB" id="A0A923L667"/>
<keyword evidence="1" id="KW-1133">Transmembrane helix</keyword>
<dbReference type="NCBIfam" id="NF033880">
    <property type="entry name" value="Prli42"/>
    <property type="match status" value="1"/>
</dbReference>
<protein>
    <submittedName>
        <fullName evidence="2">Stressosome-associated protein Prli42</fullName>
    </submittedName>
</protein>
<keyword evidence="1" id="KW-0472">Membrane</keyword>
<proteinExistence type="predicted"/>
<evidence type="ECO:0000313" key="3">
    <source>
        <dbReference type="Proteomes" id="UP000637359"/>
    </source>
</evidence>
<evidence type="ECO:0000313" key="2">
    <source>
        <dbReference type="EMBL" id="MBC5637151.1"/>
    </source>
</evidence>
<accession>A0A923L667</accession>
<dbReference type="InterPro" id="IPR049722">
    <property type="entry name" value="Prli42-like"/>
</dbReference>